<feature type="compositionally biased region" description="Basic and acidic residues" evidence="9">
    <location>
        <begin position="1"/>
        <end position="13"/>
    </location>
</feature>
<reference evidence="12" key="1">
    <citation type="journal article" date="2020" name="Stud. Mycol.">
        <title>101 Dothideomycetes genomes: a test case for predicting lifestyles and emergence of pathogens.</title>
        <authorList>
            <person name="Haridas S."/>
            <person name="Albert R."/>
            <person name="Binder M."/>
            <person name="Bloem J."/>
            <person name="Labutti K."/>
            <person name="Salamov A."/>
            <person name="Andreopoulos B."/>
            <person name="Baker S."/>
            <person name="Barry K."/>
            <person name="Bills G."/>
            <person name="Bluhm B."/>
            <person name="Cannon C."/>
            <person name="Castanera R."/>
            <person name="Culley D."/>
            <person name="Daum C."/>
            <person name="Ezra D."/>
            <person name="Gonzalez J."/>
            <person name="Henrissat B."/>
            <person name="Kuo A."/>
            <person name="Liang C."/>
            <person name="Lipzen A."/>
            <person name="Lutzoni F."/>
            <person name="Magnuson J."/>
            <person name="Mondo S."/>
            <person name="Nolan M."/>
            <person name="Ohm R."/>
            <person name="Pangilinan J."/>
            <person name="Park H.-J."/>
            <person name="Ramirez L."/>
            <person name="Alfaro M."/>
            <person name="Sun H."/>
            <person name="Tritt A."/>
            <person name="Yoshinaga Y."/>
            <person name="Zwiers L.-H."/>
            <person name="Turgeon B."/>
            <person name="Goodwin S."/>
            <person name="Spatafora J."/>
            <person name="Crous P."/>
            <person name="Grigoriev I."/>
        </authorList>
    </citation>
    <scope>NUCLEOTIDE SEQUENCE</scope>
    <source>
        <strain evidence="12">CBS 133067</strain>
    </source>
</reference>
<dbReference type="GO" id="GO:1902600">
    <property type="term" value="P:proton transmembrane transport"/>
    <property type="evidence" value="ECO:0007669"/>
    <property type="project" value="TreeGrafter"/>
</dbReference>
<dbReference type="InterPro" id="IPR004014">
    <property type="entry name" value="ATPase_P-typ_cation-transptr_N"/>
</dbReference>
<dbReference type="Pfam" id="PF00689">
    <property type="entry name" value="Cation_ATPase_C"/>
    <property type="match status" value="1"/>
</dbReference>
<feature type="transmembrane region" description="Helical" evidence="10">
    <location>
        <begin position="192"/>
        <end position="211"/>
    </location>
</feature>
<dbReference type="Pfam" id="PF00702">
    <property type="entry name" value="Hydrolase"/>
    <property type="match status" value="1"/>
</dbReference>
<dbReference type="EMBL" id="ML978132">
    <property type="protein sequence ID" value="KAF2095188.1"/>
    <property type="molecule type" value="Genomic_DNA"/>
</dbReference>
<dbReference type="SFLD" id="SFLDG00002">
    <property type="entry name" value="C1.7:_P-type_atpase_like"/>
    <property type="match status" value="1"/>
</dbReference>
<evidence type="ECO:0000259" key="11">
    <source>
        <dbReference type="SMART" id="SM00831"/>
    </source>
</evidence>
<dbReference type="InterPro" id="IPR023298">
    <property type="entry name" value="ATPase_P-typ_TM_dom_sf"/>
</dbReference>
<comment type="caution">
    <text evidence="12">The sequence shown here is derived from an EMBL/GenBank/DDBJ whole genome shotgun (WGS) entry which is preliminary data.</text>
</comment>
<dbReference type="PANTHER" id="PTHR43294">
    <property type="entry name" value="SODIUM/POTASSIUM-TRANSPORTING ATPASE SUBUNIT ALPHA"/>
    <property type="match status" value="1"/>
</dbReference>
<dbReference type="SUPFAM" id="SSF81665">
    <property type="entry name" value="Calcium ATPase, transmembrane domain M"/>
    <property type="match status" value="1"/>
</dbReference>
<evidence type="ECO:0000256" key="1">
    <source>
        <dbReference type="ARBA" id="ARBA00004651"/>
    </source>
</evidence>
<dbReference type="GO" id="GO:0005524">
    <property type="term" value="F:ATP binding"/>
    <property type="evidence" value="ECO:0007669"/>
    <property type="project" value="UniProtKB-KW"/>
</dbReference>
<gene>
    <name evidence="12" type="ORF">NA57DRAFT_45144</name>
</gene>
<dbReference type="GO" id="GO:0036376">
    <property type="term" value="P:sodium ion export across plasma membrane"/>
    <property type="evidence" value="ECO:0007669"/>
    <property type="project" value="TreeGrafter"/>
</dbReference>
<feature type="transmembrane region" description="Helical" evidence="10">
    <location>
        <begin position="998"/>
        <end position="1015"/>
    </location>
</feature>
<evidence type="ECO:0000256" key="4">
    <source>
        <dbReference type="ARBA" id="ARBA00022741"/>
    </source>
</evidence>
<feature type="compositionally biased region" description="Basic and acidic residues" evidence="9">
    <location>
        <begin position="27"/>
        <end position="36"/>
    </location>
</feature>
<protein>
    <submittedName>
        <fullName evidence="12">H /K ATPase alpha subunit</fullName>
    </submittedName>
</protein>
<evidence type="ECO:0000256" key="5">
    <source>
        <dbReference type="ARBA" id="ARBA00022840"/>
    </source>
</evidence>
<feature type="region of interest" description="Disordered" evidence="9">
    <location>
        <begin position="1"/>
        <end position="47"/>
    </location>
</feature>
<feature type="transmembrane region" description="Helical" evidence="10">
    <location>
        <begin position="892"/>
        <end position="914"/>
    </location>
</feature>
<dbReference type="SFLD" id="SFLDF00027">
    <property type="entry name" value="p-type_atpase"/>
    <property type="match status" value="1"/>
</dbReference>
<feature type="domain" description="Cation-transporting P-type ATPase N-terminal" evidence="11">
    <location>
        <begin position="108"/>
        <end position="181"/>
    </location>
</feature>
<sequence length="1106" mass="122568">MAEKGSADVKGSDVELEITRQQTGRVRYADDVENHPRRERARSRSHSVDSISIRSLSRGRYQVDPNVALPIEYRTMSFNIEETKQRYPKYKAQCATACLMVTGYLDLDWHKIPVDEIYQRLSTSPTQGLSREQVDQRLKEYGANTITPPPSRWVVKTLMYFFGGFGSVLLVASILVFVAWKPLGQPPAVANLALAIVLAIVFFLQAAFNFWQDWSSSRVMASIKNMLPDECIVLRDASQQSLSGVDIVPGDILRIKMGVKLPADIRFIQVSPDAKFDRSVLTGESIPVRATVDSTENNYLETTCIGMAGTHCTSGDSFGVVVATGDKTVFGNLAKLTSAPKTGLTNLEKEIYYFVAIIVGIMLTMIIVVIIVWASWLRHSHPSWISVPLLIVDCVSVAVAFIPEGLPIAVTSSLTIVANIMRRNQILCKSLKTVETLGSVSVICSDKTGTLTSNKMTVTECLVDKMAVPTAEAILESGGFAKSDTANEALRKLAFVGGLCNAGEFDPTDSKKPLVERKIMGDATDQAVLRFSQGLLDVSKLREQWRVMHKVPFNSKNKFMIHVLKEADMTVEKPLDTMLLTMKGAPDILLPRCSQYVDSSGATMPLTDEHRKFVEKTRDDWSRNARRIILLAEKPIQEDPRKPISSAGFEDSVLQEANFGLRLIGLVGIVDPPRPEIPEVIKTLRGAGIKVFMVTGDAKLTAQAIAAECGIISQTSDYVASFSAITRPSSPQLSTDLAYPEHTKPITNSLSTRAIVLTGPDMQEMDDSMWDSLCRYDEIVFARTTPEQKLKIVRELQAREEVVGMTGDGVNDAPSLKAADIGIAMGTGSDIAIEAADMVLLDSFSAIVEAVKYGRVVFDNLKKTICYLLPAGSFSEFWPVMTNVFFGLPQVLSSFLMIIICCFTDCAAAIAIAYEKPEADMLLQPPRNPRKDHLVNWQLILNAYGFIGVLETVSSFAVGYWYLQRNGVPFSTQWFGFGQAPAGMSSDRYTELLNTASSIYFVNLVVMQWFTLHGIRTRRLSILQHPPLFRKETMNIFLYPAIIFSMLIAIFFLYVPKFQEKLATAVVPVAHWFLPMVFGLAILLLDEARKAWARKYPRGLVAKCAW</sequence>
<evidence type="ECO:0000256" key="3">
    <source>
        <dbReference type="ARBA" id="ARBA00022692"/>
    </source>
</evidence>
<evidence type="ECO:0000256" key="10">
    <source>
        <dbReference type="SAM" id="Phobius"/>
    </source>
</evidence>
<keyword evidence="8 10" id="KW-0472">Membrane</keyword>
<feature type="transmembrane region" description="Helical" evidence="10">
    <location>
        <begin position="1062"/>
        <end position="1085"/>
    </location>
</feature>
<dbReference type="InterPro" id="IPR023299">
    <property type="entry name" value="ATPase_P-typ_cyto_dom_N"/>
</dbReference>
<dbReference type="FunFam" id="3.40.50.1000:FF:000083">
    <property type="entry name" value="Sodium/potassium-transporting ATPase subunit alpha"/>
    <property type="match status" value="1"/>
</dbReference>
<organism evidence="12 13">
    <name type="scientific">Rhizodiscina lignyota</name>
    <dbReference type="NCBI Taxonomy" id="1504668"/>
    <lineage>
        <taxon>Eukaryota</taxon>
        <taxon>Fungi</taxon>
        <taxon>Dikarya</taxon>
        <taxon>Ascomycota</taxon>
        <taxon>Pezizomycotina</taxon>
        <taxon>Dothideomycetes</taxon>
        <taxon>Pleosporomycetidae</taxon>
        <taxon>Aulographales</taxon>
        <taxon>Rhizodiscinaceae</taxon>
        <taxon>Rhizodiscina</taxon>
    </lineage>
</organism>
<dbReference type="Gene3D" id="3.40.1110.10">
    <property type="entry name" value="Calcium-transporting ATPase, cytoplasmic domain N"/>
    <property type="match status" value="1"/>
</dbReference>
<dbReference type="SUPFAM" id="SSF81653">
    <property type="entry name" value="Calcium ATPase, transduction domain A"/>
    <property type="match status" value="1"/>
</dbReference>
<dbReference type="GO" id="GO:1990573">
    <property type="term" value="P:potassium ion import across plasma membrane"/>
    <property type="evidence" value="ECO:0007669"/>
    <property type="project" value="TreeGrafter"/>
</dbReference>
<dbReference type="InterPro" id="IPR008250">
    <property type="entry name" value="ATPase_P-typ_transduc_dom_A_sf"/>
</dbReference>
<dbReference type="GO" id="GO:0016887">
    <property type="term" value="F:ATP hydrolysis activity"/>
    <property type="evidence" value="ECO:0007669"/>
    <property type="project" value="InterPro"/>
</dbReference>
<dbReference type="InterPro" id="IPR001757">
    <property type="entry name" value="P_typ_ATPase"/>
</dbReference>
<feature type="transmembrane region" description="Helical" evidence="10">
    <location>
        <begin position="1036"/>
        <end position="1056"/>
    </location>
</feature>
<evidence type="ECO:0000313" key="12">
    <source>
        <dbReference type="EMBL" id="KAF2095188.1"/>
    </source>
</evidence>
<evidence type="ECO:0000313" key="13">
    <source>
        <dbReference type="Proteomes" id="UP000799772"/>
    </source>
</evidence>
<dbReference type="InterPro" id="IPR018303">
    <property type="entry name" value="ATPase_P-typ_P_site"/>
</dbReference>
<dbReference type="PROSITE" id="PS00154">
    <property type="entry name" value="ATPASE_E1_E2"/>
    <property type="match status" value="1"/>
</dbReference>
<dbReference type="InterPro" id="IPR036412">
    <property type="entry name" value="HAD-like_sf"/>
</dbReference>
<dbReference type="Pfam" id="PF00122">
    <property type="entry name" value="E1-E2_ATPase"/>
    <property type="match status" value="1"/>
</dbReference>
<keyword evidence="3 10" id="KW-0812">Transmembrane</keyword>
<dbReference type="SMART" id="SM00831">
    <property type="entry name" value="Cation_ATPase_N"/>
    <property type="match status" value="1"/>
</dbReference>
<dbReference type="Gene3D" id="3.40.50.1000">
    <property type="entry name" value="HAD superfamily/HAD-like"/>
    <property type="match status" value="1"/>
</dbReference>
<dbReference type="InterPro" id="IPR044492">
    <property type="entry name" value="P_typ_ATPase_HD_dom"/>
</dbReference>
<evidence type="ECO:0000256" key="9">
    <source>
        <dbReference type="SAM" id="MobiDB-lite"/>
    </source>
</evidence>
<dbReference type="InterPro" id="IPR023214">
    <property type="entry name" value="HAD_sf"/>
</dbReference>
<dbReference type="SUPFAM" id="SSF81660">
    <property type="entry name" value="Metal cation-transporting ATPase, ATP-binding domain N"/>
    <property type="match status" value="1"/>
</dbReference>
<evidence type="ECO:0000256" key="6">
    <source>
        <dbReference type="ARBA" id="ARBA00022967"/>
    </source>
</evidence>
<feature type="transmembrane region" description="Helical" evidence="10">
    <location>
        <begin position="935"/>
        <end position="963"/>
    </location>
</feature>
<name>A0A9P4M309_9PEZI</name>
<dbReference type="SUPFAM" id="SSF56784">
    <property type="entry name" value="HAD-like"/>
    <property type="match status" value="1"/>
</dbReference>
<dbReference type="GO" id="GO:0005886">
    <property type="term" value="C:plasma membrane"/>
    <property type="evidence" value="ECO:0007669"/>
    <property type="project" value="UniProtKB-SubCell"/>
</dbReference>
<dbReference type="Gene3D" id="1.20.1110.10">
    <property type="entry name" value="Calcium-transporting ATPase, transmembrane domain"/>
    <property type="match status" value="1"/>
</dbReference>
<dbReference type="AlphaFoldDB" id="A0A9P4M309"/>
<dbReference type="PRINTS" id="PR00121">
    <property type="entry name" value="NAKATPASE"/>
</dbReference>
<dbReference type="InterPro" id="IPR006068">
    <property type="entry name" value="ATPase_P-typ_cation-transptr_C"/>
</dbReference>
<dbReference type="GO" id="GO:0005391">
    <property type="term" value="F:P-type sodium:potassium-exchanging transporter activity"/>
    <property type="evidence" value="ECO:0007669"/>
    <property type="project" value="TreeGrafter"/>
</dbReference>
<dbReference type="GO" id="GO:0030007">
    <property type="term" value="P:intracellular potassium ion homeostasis"/>
    <property type="evidence" value="ECO:0007669"/>
    <property type="project" value="TreeGrafter"/>
</dbReference>
<keyword evidence="2" id="KW-1003">Cell membrane</keyword>
<dbReference type="Pfam" id="PF00690">
    <property type="entry name" value="Cation_ATPase_N"/>
    <property type="match status" value="1"/>
</dbReference>
<keyword evidence="4" id="KW-0547">Nucleotide-binding</keyword>
<keyword evidence="13" id="KW-1185">Reference proteome</keyword>
<dbReference type="NCBIfam" id="TIGR01494">
    <property type="entry name" value="ATPase_P-type"/>
    <property type="match status" value="2"/>
</dbReference>
<evidence type="ECO:0000256" key="7">
    <source>
        <dbReference type="ARBA" id="ARBA00022989"/>
    </source>
</evidence>
<evidence type="ECO:0000256" key="2">
    <source>
        <dbReference type="ARBA" id="ARBA00022475"/>
    </source>
</evidence>
<dbReference type="SFLD" id="SFLDS00003">
    <property type="entry name" value="Haloacid_Dehalogenase"/>
    <property type="match status" value="1"/>
</dbReference>
<comment type="subcellular location">
    <subcellularLocation>
        <location evidence="1">Cell membrane</location>
        <topology evidence="1">Multi-pass membrane protein</topology>
    </subcellularLocation>
</comment>
<dbReference type="GO" id="GO:0006883">
    <property type="term" value="P:intracellular sodium ion homeostasis"/>
    <property type="evidence" value="ECO:0007669"/>
    <property type="project" value="TreeGrafter"/>
</dbReference>
<dbReference type="Gene3D" id="2.70.150.10">
    <property type="entry name" value="Calcium-transporting ATPase, cytoplasmic transduction domain A"/>
    <property type="match status" value="1"/>
</dbReference>
<dbReference type="InterPro" id="IPR050510">
    <property type="entry name" value="Cation_transp_ATPase_P-type"/>
</dbReference>
<dbReference type="OrthoDB" id="158672at2759"/>
<dbReference type="Pfam" id="PF13246">
    <property type="entry name" value="Cation_ATPase"/>
    <property type="match status" value="1"/>
</dbReference>
<feature type="transmembrane region" description="Helical" evidence="10">
    <location>
        <begin position="351"/>
        <end position="376"/>
    </location>
</feature>
<proteinExistence type="predicted"/>
<dbReference type="PANTHER" id="PTHR43294:SF21">
    <property type="entry name" value="CATION TRANSPORTING ATPASE"/>
    <property type="match status" value="1"/>
</dbReference>
<keyword evidence="5" id="KW-0067">ATP-binding</keyword>
<evidence type="ECO:0000256" key="8">
    <source>
        <dbReference type="ARBA" id="ARBA00023136"/>
    </source>
</evidence>
<dbReference type="Proteomes" id="UP000799772">
    <property type="component" value="Unassembled WGS sequence"/>
</dbReference>
<feature type="transmembrane region" description="Helical" evidence="10">
    <location>
        <begin position="158"/>
        <end position="180"/>
    </location>
</feature>
<dbReference type="PRINTS" id="PR00119">
    <property type="entry name" value="CATATPASE"/>
</dbReference>
<keyword evidence="7 10" id="KW-1133">Transmembrane helix</keyword>
<dbReference type="InterPro" id="IPR059000">
    <property type="entry name" value="ATPase_P-type_domA"/>
</dbReference>
<accession>A0A9P4M309</accession>
<keyword evidence="6" id="KW-1278">Translocase</keyword>